<name>F0QXN2_VULM7</name>
<keyword evidence="1" id="KW-0812">Transmembrane</keyword>
<feature type="transmembrane region" description="Helical" evidence="1">
    <location>
        <begin position="744"/>
        <end position="768"/>
    </location>
</feature>
<gene>
    <name evidence="2" type="ordered locus">VMUT_2251</name>
</gene>
<accession>F0QXN2</accession>
<keyword evidence="1" id="KW-0472">Membrane</keyword>
<dbReference type="HOGENOM" id="CLU_355891_0_0_2"/>
<dbReference type="GO" id="GO:0017000">
    <property type="term" value="P:antibiotic biosynthetic process"/>
    <property type="evidence" value="ECO:0007669"/>
    <property type="project" value="InterPro"/>
</dbReference>
<dbReference type="eggNOG" id="arCOG04082">
    <property type="taxonomic scope" value="Archaea"/>
</dbReference>
<dbReference type="Gene3D" id="3.60.20.10">
    <property type="entry name" value="Glutamine Phosphoribosylpyrophosphate, subunit 1, domain 1"/>
    <property type="match status" value="1"/>
</dbReference>
<dbReference type="InterPro" id="IPR043146">
    <property type="entry name" value="Penicillin_amidase_N_B-knob"/>
</dbReference>
<sequence length="788" mass="89511">MVEGLSLTFTPLRFSALAGAMGYELANQLYPYVSPVNQTFYVPGNGSLLTLLEYEDKCLSTEFIPYIPVNEDWSPLPQQIMYSQEHWKDLLAIYMYLVSNVLPSDPGHSNAIAVQSTKSEYPLLMGGPVLPTTLPSIWFQVQLIDPNYTVYGVSIPGTPVIIIGFNKYIGWTLTDVQAQMTYFYFINATANGYYLNGAFYPYRQYIYYIPLPNGSSVRFIVNWTLLGPEIHYGDTYVIMNWTGDLPSDDIGVLLHIMQARNFTDFWNALSLWYSPPQNFVYADVYGNIAAISAGLYPLFNRGYPGMILPAINGSLIIGYIPYYEIPQTCNPSSHYIVASNQRPIGYAYPFYIGPSWDFFSVGFRAYSQAYLLNQTNTVTPGYLMYVQWNDLDYSTKYLVPSLLIAIRMYGWNNTTMRQVYYLLSSWNGWMSANSSAATIYYFFVHNYVKDVVYPWLEYYGINTSAFPVSMSSKLVAFVANLTINDPYSPWFNNPLTGERRNAYMVMVLALNQTINYLTSIAGNNISNWEWGRFHGHYLESLTSLSQFSEGPFQQGGDANTMWDSSGLNMTGGQSFTWIAIFNQSPPIAYGVFPGGESEDPLSPYYDNYVPIYEHHEYLPLIFLLNCSNPTLVLRPGPLILTIIESLAWMFYIVITLFIGSLLTYMMRFRTLQYSFLAAGISVLTQLVNWWLPFIVVLVFSIVMTLRKYRMRNNLIMGSTAMFLMIIAEYVFYLGFHLNKSIKLLGILSSLVGIPAIVIAALPVLIYVFNGAVSAMLGYELASVVRRKY</sequence>
<dbReference type="STRING" id="985053.VMUT_2251"/>
<organism evidence="2 3">
    <name type="scientific">Vulcanisaeta moutnovskia (strain 768-28)</name>
    <dbReference type="NCBI Taxonomy" id="985053"/>
    <lineage>
        <taxon>Archaea</taxon>
        <taxon>Thermoproteota</taxon>
        <taxon>Thermoprotei</taxon>
        <taxon>Thermoproteales</taxon>
        <taxon>Thermoproteaceae</taxon>
        <taxon>Vulcanisaeta</taxon>
    </lineage>
</organism>
<dbReference type="MEROPS" id="S45.003"/>
<evidence type="ECO:0000313" key="2">
    <source>
        <dbReference type="EMBL" id="ADY02447.1"/>
    </source>
</evidence>
<dbReference type="KEGG" id="vmo:VMUT_2251"/>
<feature type="transmembrane region" description="Helical" evidence="1">
    <location>
        <begin position="638"/>
        <end position="663"/>
    </location>
</feature>
<dbReference type="Gene3D" id="1.10.1400.10">
    <property type="match status" value="1"/>
</dbReference>
<feature type="transmembrane region" description="Helical" evidence="1">
    <location>
        <begin position="714"/>
        <end position="732"/>
    </location>
</feature>
<reference evidence="2 3" key="1">
    <citation type="journal article" date="2011" name="J. Bacteriol.">
        <title>Complete genome sequence of 'Vulcanisaeta moutnovskia' strain 768-28, a novel member of the hyperthermophilic crenarchaeal genus vulcanisaeta.</title>
        <authorList>
            <person name="Gumerov V.M."/>
            <person name="Mardanov A.V."/>
            <person name="Beletsky A.V."/>
            <person name="Prokofeva M.I."/>
            <person name="Bonch-Osmolovskaya E.A."/>
            <person name="Ravin N.V."/>
            <person name="Skryabin K.G."/>
        </authorList>
    </citation>
    <scope>NUCLEOTIDE SEQUENCE [LARGE SCALE GENOMIC DNA]</scope>
    <source>
        <strain evidence="2 3">768-28</strain>
    </source>
</reference>
<dbReference type="Pfam" id="PF01804">
    <property type="entry name" value="Penicil_amidase"/>
    <property type="match status" value="1"/>
</dbReference>
<keyword evidence="1" id="KW-1133">Transmembrane helix</keyword>
<dbReference type="Gene3D" id="2.30.120.10">
    <property type="match status" value="1"/>
</dbReference>
<dbReference type="InterPro" id="IPR002692">
    <property type="entry name" value="S45"/>
</dbReference>
<protein>
    <submittedName>
        <fullName evidence="2">Penicillin amidase related protein</fullName>
    </submittedName>
</protein>
<dbReference type="EMBL" id="CP002529">
    <property type="protein sequence ID" value="ADY02447.1"/>
    <property type="molecule type" value="Genomic_DNA"/>
</dbReference>
<keyword evidence="3" id="KW-1185">Reference proteome</keyword>
<dbReference type="GO" id="GO:0016787">
    <property type="term" value="F:hydrolase activity"/>
    <property type="evidence" value="ECO:0007669"/>
    <property type="project" value="InterPro"/>
</dbReference>
<feature type="transmembrane region" description="Helical" evidence="1">
    <location>
        <begin position="675"/>
        <end position="702"/>
    </location>
</feature>
<evidence type="ECO:0000313" key="3">
    <source>
        <dbReference type="Proteomes" id="UP000007485"/>
    </source>
</evidence>
<dbReference type="InterPro" id="IPR043147">
    <property type="entry name" value="Penicillin_amidase_A-knob"/>
</dbReference>
<dbReference type="Proteomes" id="UP000007485">
    <property type="component" value="Chromosome"/>
</dbReference>
<dbReference type="InterPro" id="IPR029055">
    <property type="entry name" value="Ntn_hydrolases_N"/>
</dbReference>
<dbReference type="PANTHER" id="PTHR34218:SF4">
    <property type="entry name" value="ACYL-HOMOSERINE LACTONE ACYLASE QUIP"/>
    <property type="match status" value="1"/>
</dbReference>
<evidence type="ECO:0000256" key="1">
    <source>
        <dbReference type="SAM" id="Phobius"/>
    </source>
</evidence>
<dbReference type="PANTHER" id="PTHR34218">
    <property type="entry name" value="PEPTIDASE S45 PENICILLIN AMIDASE"/>
    <property type="match status" value="1"/>
</dbReference>
<dbReference type="SUPFAM" id="SSF56235">
    <property type="entry name" value="N-terminal nucleophile aminohydrolases (Ntn hydrolases)"/>
    <property type="match status" value="1"/>
</dbReference>
<dbReference type="AlphaFoldDB" id="F0QXN2"/>
<proteinExistence type="predicted"/>